<organism evidence="6 7">
    <name type="scientific">Vibrio superstes NBRC 103154</name>
    <dbReference type="NCBI Taxonomy" id="1219062"/>
    <lineage>
        <taxon>Bacteria</taxon>
        <taxon>Pseudomonadati</taxon>
        <taxon>Pseudomonadota</taxon>
        <taxon>Gammaproteobacteria</taxon>
        <taxon>Vibrionales</taxon>
        <taxon>Vibrionaceae</taxon>
        <taxon>Vibrio</taxon>
    </lineage>
</organism>
<evidence type="ECO:0000256" key="4">
    <source>
        <dbReference type="ARBA" id="ARBA00023239"/>
    </source>
</evidence>
<evidence type="ECO:0000256" key="3">
    <source>
        <dbReference type="ARBA" id="ARBA00022833"/>
    </source>
</evidence>
<evidence type="ECO:0000256" key="2">
    <source>
        <dbReference type="ARBA" id="ARBA00022723"/>
    </source>
</evidence>
<dbReference type="AlphaFoldDB" id="A0A511QLA0"/>
<evidence type="ECO:0000313" key="7">
    <source>
        <dbReference type="Proteomes" id="UP000321113"/>
    </source>
</evidence>
<dbReference type="InterPro" id="IPR006913">
    <property type="entry name" value="CENP-V/GFA"/>
</dbReference>
<dbReference type="SUPFAM" id="SSF51316">
    <property type="entry name" value="Mss4-like"/>
    <property type="match status" value="1"/>
</dbReference>
<comment type="caution">
    <text evidence="6">The sequence shown here is derived from an EMBL/GenBank/DDBJ whole genome shotgun (WGS) entry which is preliminary data.</text>
</comment>
<evidence type="ECO:0000259" key="5">
    <source>
        <dbReference type="PROSITE" id="PS51891"/>
    </source>
</evidence>
<accession>A0A511QLA0</accession>
<dbReference type="Gene3D" id="3.90.1590.10">
    <property type="entry name" value="glutathione-dependent formaldehyde- activating enzyme (gfa)"/>
    <property type="match status" value="1"/>
</dbReference>
<dbReference type="PANTHER" id="PTHR33337">
    <property type="entry name" value="GFA DOMAIN-CONTAINING PROTEIN"/>
    <property type="match status" value="1"/>
</dbReference>
<sequence>MDIFLMNFPIKASCQCGQVSYLLKAKPKKVMACHCTECQKLATAPYSVTAAVLAEDIDFSGEMNEWRRSSDSGNVNAAKFCPQCGNRIYHYNPAEPTLLKLKLKPIDADVMALFEPTAHIWIKEKQSWFEVPEGVTAFDTMPT</sequence>
<keyword evidence="3" id="KW-0862">Zinc</keyword>
<evidence type="ECO:0000256" key="1">
    <source>
        <dbReference type="ARBA" id="ARBA00005495"/>
    </source>
</evidence>
<protein>
    <recommendedName>
        <fullName evidence="5">CENP-V/GFA domain-containing protein</fullName>
    </recommendedName>
</protein>
<dbReference type="PROSITE" id="PS51891">
    <property type="entry name" value="CENP_V_GFA"/>
    <property type="match status" value="1"/>
</dbReference>
<dbReference type="GO" id="GO:0016846">
    <property type="term" value="F:carbon-sulfur lyase activity"/>
    <property type="evidence" value="ECO:0007669"/>
    <property type="project" value="InterPro"/>
</dbReference>
<dbReference type="GO" id="GO:0046872">
    <property type="term" value="F:metal ion binding"/>
    <property type="evidence" value="ECO:0007669"/>
    <property type="project" value="UniProtKB-KW"/>
</dbReference>
<evidence type="ECO:0000313" key="6">
    <source>
        <dbReference type="EMBL" id="GEM78051.1"/>
    </source>
</evidence>
<keyword evidence="7" id="KW-1185">Reference proteome</keyword>
<keyword evidence="4" id="KW-0456">Lyase</keyword>
<dbReference type="PANTHER" id="PTHR33337:SF40">
    <property type="entry name" value="CENP-V_GFA DOMAIN-CONTAINING PROTEIN-RELATED"/>
    <property type="match status" value="1"/>
</dbReference>
<proteinExistence type="inferred from homology"/>
<dbReference type="Pfam" id="PF04828">
    <property type="entry name" value="GFA"/>
    <property type="match status" value="1"/>
</dbReference>
<dbReference type="EMBL" id="BJXK01000001">
    <property type="protein sequence ID" value="GEM78051.1"/>
    <property type="molecule type" value="Genomic_DNA"/>
</dbReference>
<comment type="similarity">
    <text evidence="1">Belongs to the Gfa family.</text>
</comment>
<gene>
    <name evidence="6" type="ORF">VSU01S_02960</name>
</gene>
<dbReference type="Proteomes" id="UP000321113">
    <property type="component" value="Unassembled WGS sequence"/>
</dbReference>
<keyword evidence="2" id="KW-0479">Metal-binding</keyword>
<dbReference type="InterPro" id="IPR011057">
    <property type="entry name" value="Mss4-like_sf"/>
</dbReference>
<name>A0A511QLA0_9VIBR</name>
<feature type="domain" description="CENP-V/GFA" evidence="5">
    <location>
        <begin position="10"/>
        <end position="139"/>
    </location>
</feature>
<reference evidence="6 7" key="1">
    <citation type="submission" date="2019-07" db="EMBL/GenBank/DDBJ databases">
        <title>Whole genome shotgun sequence of Vibrio superstes NBRC 103154.</title>
        <authorList>
            <person name="Hosoyama A."/>
            <person name="Uohara A."/>
            <person name="Ohji S."/>
            <person name="Ichikawa N."/>
        </authorList>
    </citation>
    <scope>NUCLEOTIDE SEQUENCE [LARGE SCALE GENOMIC DNA]</scope>
    <source>
        <strain evidence="6 7">NBRC 103154</strain>
    </source>
</reference>